<dbReference type="Proteomes" id="UP000193411">
    <property type="component" value="Unassembled WGS sequence"/>
</dbReference>
<dbReference type="InterPro" id="IPR058240">
    <property type="entry name" value="rSAM_sf"/>
</dbReference>
<keyword evidence="2" id="KW-0004">4Fe-4S</keyword>
<comment type="cofactor">
    <cofactor evidence="1">
        <name>[4Fe-4S] cluster</name>
        <dbReference type="ChEBI" id="CHEBI:49883"/>
    </cofactor>
</comment>
<reference evidence="9 10" key="1">
    <citation type="submission" date="2016-07" db="EMBL/GenBank/DDBJ databases">
        <title>Pervasive Adenine N6-methylation of Active Genes in Fungi.</title>
        <authorList>
            <consortium name="DOE Joint Genome Institute"/>
            <person name="Mondo S.J."/>
            <person name="Dannebaum R.O."/>
            <person name="Kuo R.C."/>
            <person name="Labutti K."/>
            <person name="Haridas S."/>
            <person name="Kuo A."/>
            <person name="Salamov A."/>
            <person name="Ahrendt S.R."/>
            <person name="Lipzen A."/>
            <person name="Sullivan W."/>
            <person name="Andreopoulos W.B."/>
            <person name="Clum A."/>
            <person name="Lindquist E."/>
            <person name="Daum C."/>
            <person name="Ramamoorthy G.K."/>
            <person name="Gryganskyi A."/>
            <person name="Culley D."/>
            <person name="Magnuson J.K."/>
            <person name="James T.Y."/>
            <person name="O'Malley M.A."/>
            <person name="Stajich J.E."/>
            <person name="Spatafora J.W."/>
            <person name="Visel A."/>
            <person name="Grigoriev I.V."/>
        </authorList>
    </citation>
    <scope>NUCLEOTIDE SEQUENCE [LARGE SCALE GENOMIC DNA]</scope>
    <source>
        <strain evidence="9 10">PL171</strain>
    </source>
</reference>
<dbReference type="Gene3D" id="3.20.20.70">
    <property type="entry name" value="Aldolase class I"/>
    <property type="match status" value="2"/>
</dbReference>
<evidence type="ECO:0000256" key="5">
    <source>
        <dbReference type="ARBA" id="ARBA00023004"/>
    </source>
</evidence>
<name>A0A1Y2HQJ4_9FUNG</name>
<keyword evidence="10" id="KW-1185">Reference proteome</keyword>
<evidence type="ECO:0000256" key="6">
    <source>
        <dbReference type="ARBA" id="ARBA00023014"/>
    </source>
</evidence>
<evidence type="ECO:0000256" key="7">
    <source>
        <dbReference type="SAM" id="MobiDB-lite"/>
    </source>
</evidence>
<dbReference type="InterPro" id="IPR013785">
    <property type="entry name" value="Aldolase_TIM"/>
</dbReference>
<keyword evidence="6" id="KW-0411">Iron-sulfur</keyword>
<comment type="caution">
    <text evidence="9">The sequence shown here is derived from an EMBL/GenBank/DDBJ whole genome shotgun (WGS) entry which is preliminary data.</text>
</comment>
<dbReference type="SUPFAM" id="SSF102114">
    <property type="entry name" value="Radical SAM enzymes"/>
    <property type="match status" value="1"/>
</dbReference>
<sequence length="383" mass="40950">MYRAAQRKAPLNSGAPSISRNENANNQFSESKDPCCCATSASFDDAGATSHPGARESQVLSSAPHLSRSAAENGGNQSATACGASTPCSSQVAHVQKVAFHLRDNPKHVLEVTASHIHTTTSTPAPGTPHTHSHSSVDNLHVSVATQIGCKHNCSYCVSSMLGGLRRNLGLEELVAQPLDNPDTLDFLAFLASPSYAHVFGPSAPPPRTSVSTVGILTPLEELVSEFPSTAVSWTLTSPFPDQRKLLMRSVESHSPMLRVLPLLHAARHRGHDAPIAMAYVLLDGVNDSDAHLDALARLAHSGPSALDAMPVSLIHFHPVLPVQDRKLAEESIKAVGPESKVPSLAKYAPSAEQVVDRWVRELDRKGVPVSKQQYFEFPAVHV</sequence>
<keyword evidence="4" id="KW-0479">Metal-binding</keyword>
<dbReference type="GO" id="GO:0046872">
    <property type="term" value="F:metal ion binding"/>
    <property type="evidence" value="ECO:0007669"/>
    <property type="project" value="UniProtKB-KW"/>
</dbReference>
<dbReference type="GO" id="GO:0003824">
    <property type="term" value="F:catalytic activity"/>
    <property type="evidence" value="ECO:0007669"/>
    <property type="project" value="InterPro"/>
</dbReference>
<evidence type="ECO:0000259" key="8">
    <source>
        <dbReference type="PROSITE" id="PS51918"/>
    </source>
</evidence>
<dbReference type="GO" id="GO:0070475">
    <property type="term" value="P:rRNA base methylation"/>
    <property type="evidence" value="ECO:0007669"/>
    <property type="project" value="TreeGrafter"/>
</dbReference>
<keyword evidence="3" id="KW-0949">S-adenosyl-L-methionine</keyword>
<keyword evidence="5" id="KW-0408">Iron</keyword>
<dbReference type="AlphaFoldDB" id="A0A1Y2HQJ4"/>
<accession>A0A1Y2HQJ4</accession>
<organism evidence="9 10">
    <name type="scientific">Catenaria anguillulae PL171</name>
    <dbReference type="NCBI Taxonomy" id="765915"/>
    <lineage>
        <taxon>Eukaryota</taxon>
        <taxon>Fungi</taxon>
        <taxon>Fungi incertae sedis</taxon>
        <taxon>Blastocladiomycota</taxon>
        <taxon>Blastocladiomycetes</taxon>
        <taxon>Blastocladiales</taxon>
        <taxon>Catenariaceae</taxon>
        <taxon>Catenaria</taxon>
    </lineage>
</organism>
<dbReference type="CDD" id="cd01335">
    <property type="entry name" value="Radical_SAM"/>
    <property type="match status" value="1"/>
</dbReference>
<evidence type="ECO:0000256" key="1">
    <source>
        <dbReference type="ARBA" id="ARBA00001966"/>
    </source>
</evidence>
<evidence type="ECO:0000256" key="4">
    <source>
        <dbReference type="ARBA" id="ARBA00022723"/>
    </source>
</evidence>
<dbReference type="EMBL" id="MCFL01000015">
    <property type="protein sequence ID" value="ORZ36850.1"/>
    <property type="molecule type" value="Genomic_DNA"/>
</dbReference>
<gene>
    <name evidence="9" type="ORF">BCR44DRAFT_119491</name>
</gene>
<evidence type="ECO:0000313" key="10">
    <source>
        <dbReference type="Proteomes" id="UP000193411"/>
    </source>
</evidence>
<proteinExistence type="predicted"/>
<feature type="region of interest" description="Disordered" evidence="7">
    <location>
        <begin position="46"/>
        <end position="80"/>
    </location>
</feature>
<dbReference type="InterPro" id="IPR007197">
    <property type="entry name" value="rSAM"/>
</dbReference>
<dbReference type="PROSITE" id="PS51918">
    <property type="entry name" value="RADICAL_SAM"/>
    <property type="match status" value="1"/>
</dbReference>
<dbReference type="GO" id="GO:0051539">
    <property type="term" value="F:4 iron, 4 sulfur cluster binding"/>
    <property type="evidence" value="ECO:0007669"/>
    <property type="project" value="UniProtKB-KW"/>
</dbReference>
<evidence type="ECO:0000256" key="3">
    <source>
        <dbReference type="ARBA" id="ARBA00022691"/>
    </source>
</evidence>
<protein>
    <recommendedName>
        <fullName evidence="8">Radical SAM core domain-containing protein</fullName>
    </recommendedName>
</protein>
<dbReference type="GO" id="GO:0030488">
    <property type="term" value="P:tRNA methylation"/>
    <property type="evidence" value="ECO:0007669"/>
    <property type="project" value="TreeGrafter"/>
</dbReference>
<dbReference type="PANTHER" id="PTHR30544">
    <property type="entry name" value="23S RRNA METHYLTRANSFERASE"/>
    <property type="match status" value="1"/>
</dbReference>
<dbReference type="PANTHER" id="PTHR30544:SF5">
    <property type="entry name" value="RADICAL SAM CORE DOMAIN-CONTAINING PROTEIN"/>
    <property type="match status" value="1"/>
</dbReference>
<feature type="domain" description="Radical SAM core" evidence="8">
    <location>
        <begin position="136"/>
        <end position="353"/>
    </location>
</feature>
<feature type="region of interest" description="Disordered" evidence="7">
    <location>
        <begin position="1"/>
        <end position="26"/>
    </location>
</feature>
<evidence type="ECO:0000256" key="2">
    <source>
        <dbReference type="ARBA" id="ARBA00022485"/>
    </source>
</evidence>
<feature type="compositionally biased region" description="Polar residues" evidence="7">
    <location>
        <begin position="14"/>
        <end position="26"/>
    </location>
</feature>
<dbReference type="OrthoDB" id="538249at2759"/>
<evidence type="ECO:0000313" key="9">
    <source>
        <dbReference type="EMBL" id="ORZ36850.1"/>
    </source>
</evidence>
<dbReference type="InterPro" id="IPR040072">
    <property type="entry name" value="Methyltransferase_A"/>
</dbReference>
<dbReference type="STRING" id="765915.A0A1Y2HQJ4"/>